<keyword evidence="1" id="KW-1185">Reference proteome</keyword>
<evidence type="ECO:0000313" key="1">
    <source>
        <dbReference type="Proteomes" id="UP000504637"/>
    </source>
</evidence>
<dbReference type="AlphaFoldDB" id="A0A6J3M9T5"/>
<dbReference type="GeneID" id="54364808"/>
<sequence>MCGKCLAQYDHFSIVRLRSSAVCVLWSFVEGCADGWPLRRISAFPAVPVLLPPSCHAISQTSGVVVIMHAAHMAKVSMAMPSSSANGDETTMTTLVDDDVDDVYQKQSLRHALPTPGRPWCRSGFIGETTGQYLHSYRE</sequence>
<protein>
    <submittedName>
        <fullName evidence="2">Uncharacterized protein</fullName>
    </submittedName>
</protein>
<organism evidence="2">
    <name type="scientific">Dissoconium aciculare CBS 342.82</name>
    <dbReference type="NCBI Taxonomy" id="1314786"/>
    <lineage>
        <taxon>Eukaryota</taxon>
        <taxon>Fungi</taxon>
        <taxon>Dikarya</taxon>
        <taxon>Ascomycota</taxon>
        <taxon>Pezizomycotina</taxon>
        <taxon>Dothideomycetes</taxon>
        <taxon>Dothideomycetidae</taxon>
        <taxon>Mycosphaerellales</taxon>
        <taxon>Dissoconiaceae</taxon>
        <taxon>Dissoconium</taxon>
    </lineage>
</organism>
<reference evidence="2" key="2">
    <citation type="submission" date="2020-04" db="EMBL/GenBank/DDBJ databases">
        <authorList>
            <consortium name="NCBI Genome Project"/>
        </authorList>
    </citation>
    <scope>NUCLEOTIDE SEQUENCE</scope>
    <source>
        <strain evidence="2">CBS 342.82</strain>
    </source>
</reference>
<evidence type="ECO:0000313" key="2">
    <source>
        <dbReference type="RefSeq" id="XP_033460613.1"/>
    </source>
</evidence>
<accession>A0A6J3M9T5</accession>
<dbReference type="RefSeq" id="XP_033460613.1">
    <property type="nucleotide sequence ID" value="XM_033607008.1"/>
</dbReference>
<name>A0A6J3M9T5_9PEZI</name>
<dbReference type="Proteomes" id="UP000504637">
    <property type="component" value="Unplaced"/>
</dbReference>
<proteinExistence type="predicted"/>
<reference evidence="2" key="1">
    <citation type="submission" date="2020-01" db="EMBL/GenBank/DDBJ databases">
        <authorList>
            <consortium name="DOE Joint Genome Institute"/>
            <person name="Haridas S."/>
            <person name="Albert R."/>
            <person name="Binder M."/>
            <person name="Bloem J."/>
            <person name="Labutti K."/>
            <person name="Salamov A."/>
            <person name="Andreopoulos B."/>
            <person name="Baker S.E."/>
            <person name="Barry K."/>
            <person name="Bills G."/>
            <person name="Bluhm B.H."/>
            <person name="Cannon C."/>
            <person name="Castanera R."/>
            <person name="Culley D.E."/>
            <person name="Daum C."/>
            <person name="Ezra D."/>
            <person name="Gonzalez J.B."/>
            <person name="Henrissat B."/>
            <person name="Kuo A."/>
            <person name="Liang C."/>
            <person name="Lipzen A."/>
            <person name="Lutzoni F."/>
            <person name="Magnuson J."/>
            <person name="Mondo S."/>
            <person name="Nolan M."/>
            <person name="Ohm R."/>
            <person name="Pangilinan J."/>
            <person name="Park H.-J."/>
            <person name="Ramirez L."/>
            <person name="Alfaro M."/>
            <person name="Sun H."/>
            <person name="Tritt A."/>
            <person name="Yoshinaga Y."/>
            <person name="Zwiers L.-H."/>
            <person name="Turgeon B.G."/>
            <person name="Goodwin S.B."/>
            <person name="Spatafora J.W."/>
            <person name="Crous P.W."/>
            <person name="Grigoriev I.V."/>
        </authorList>
    </citation>
    <scope>NUCLEOTIDE SEQUENCE</scope>
    <source>
        <strain evidence="2">CBS 342.82</strain>
    </source>
</reference>
<reference evidence="2" key="3">
    <citation type="submission" date="2025-08" db="UniProtKB">
        <authorList>
            <consortium name="RefSeq"/>
        </authorList>
    </citation>
    <scope>IDENTIFICATION</scope>
    <source>
        <strain evidence="2">CBS 342.82</strain>
    </source>
</reference>
<gene>
    <name evidence="2" type="ORF">K489DRAFT_400879</name>
</gene>